<evidence type="ECO:0000256" key="1">
    <source>
        <dbReference type="SAM" id="SignalP"/>
    </source>
</evidence>
<dbReference type="EMBL" id="BJLF01000010">
    <property type="protein sequence ID" value="GEA51513.1"/>
    <property type="molecule type" value="Genomic_DNA"/>
</dbReference>
<keyword evidence="3" id="KW-1185">Reference proteome</keyword>
<dbReference type="AlphaFoldDB" id="A0A4Y3HWE7"/>
<dbReference type="OrthoDB" id="7593840at2"/>
<protein>
    <submittedName>
        <fullName evidence="2">Uncharacterized protein</fullName>
    </submittedName>
</protein>
<name>A0A4Y3HWE7_9VIBR</name>
<dbReference type="Proteomes" id="UP000318717">
    <property type="component" value="Unassembled WGS sequence"/>
</dbReference>
<sequence length="547" mass="61230">MFNVLKQVAKRSISTIIAPAMLTVSSSAVADNSIAFNPELKGKEIFAHYSIDDDLPKLGISSLDMGDHLVELVSRTVQIADETRETSVYLVKSTDQKGNVDLRIKHDVSKLDKHFDAIAEIEQATRTQYRLRNWAQSYDPSSVRATELDNGDVTITFDYSKYGLPQDIAYFRFMKVEMLISDDEPKQMIISNRAPFKLNGYHIETYRQEISFAKLGTDKLILMEKRIDMEGRKGKKPVQIAESVVPVALYDDNGVNIIDEEHFSDASDPRLIEERVEVNRVFPLMGDMVARQGIDLPLPFGISIAYRDQNMTLPTNDFIIGGVRLNEFFDPEDTFAKVNAQSLTLRGDVNILPFWNVFGFVGKINVDANVDAGYTGAIGEELQDLLNDKLPGAGDFFCENLAAACTTGRLNVPLKLKYDLVGVGTTLSVGYKEFFASVTGTYATTRIEGGDRWGDGIITVQPMLGYQLVDYRTQLFVGAEYQGLKSRMQGTVITGDIEFDYDVGVDLNQWAALVGVNKQFGKNYQMSFLYNKGETRDSMTLNLGYRF</sequence>
<comment type="caution">
    <text evidence="2">The sequence shown here is derived from an EMBL/GenBank/DDBJ whole genome shotgun (WGS) entry which is preliminary data.</text>
</comment>
<gene>
    <name evidence="2" type="ORF">VIN01S_23170</name>
</gene>
<proteinExistence type="predicted"/>
<reference evidence="2 3" key="1">
    <citation type="submission" date="2019-06" db="EMBL/GenBank/DDBJ databases">
        <title>Whole genome shotgun sequence of Vibrio inusitatus NBRC 102082.</title>
        <authorList>
            <person name="Hosoyama A."/>
            <person name="Uohara A."/>
            <person name="Ohji S."/>
            <person name="Ichikawa N."/>
        </authorList>
    </citation>
    <scope>NUCLEOTIDE SEQUENCE [LARGE SCALE GENOMIC DNA]</scope>
    <source>
        <strain evidence="2 3">NBRC 102082</strain>
    </source>
</reference>
<evidence type="ECO:0000313" key="2">
    <source>
        <dbReference type="EMBL" id="GEA51513.1"/>
    </source>
</evidence>
<feature type="signal peptide" evidence="1">
    <location>
        <begin position="1"/>
        <end position="30"/>
    </location>
</feature>
<keyword evidence="1" id="KW-0732">Signal</keyword>
<organism evidence="2 3">
    <name type="scientific">Vibrio inusitatus NBRC 102082</name>
    <dbReference type="NCBI Taxonomy" id="1219070"/>
    <lineage>
        <taxon>Bacteria</taxon>
        <taxon>Pseudomonadati</taxon>
        <taxon>Pseudomonadota</taxon>
        <taxon>Gammaproteobacteria</taxon>
        <taxon>Vibrionales</taxon>
        <taxon>Vibrionaceae</taxon>
        <taxon>Vibrio</taxon>
    </lineage>
</organism>
<evidence type="ECO:0000313" key="3">
    <source>
        <dbReference type="Proteomes" id="UP000318717"/>
    </source>
</evidence>
<feature type="chain" id="PRO_5021351076" evidence="1">
    <location>
        <begin position="31"/>
        <end position="547"/>
    </location>
</feature>
<accession>A0A4Y3HWE7</accession>